<dbReference type="EMBL" id="AWWV01007940">
    <property type="protein sequence ID" value="OMO94124.1"/>
    <property type="molecule type" value="Genomic_DNA"/>
</dbReference>
<sequence>MENEYLFMIEKMRSNRLPKLIVAETAAKIDLAILFTYAL</sequence>
<gene>
    <name evidence="1" type="ORF">CCACVL1_06155</name>
</gene>
<proteinExistence type="predicted"/>
<dbReference type="Proteomes" id="UP000188268">
    <property type="component" value="Unassembled WGS sequence"/>
</dbReference>
<dbReference type="AlphaFoldDB" id="A0A1R3JH10"/>
<reference evidence="1 2" key="1">
    <citation type="submission" date="2013-09" db="EMBL/GenBank/DDBJ databases">
        <title>Corchorus capsularis genome sequencing.</title>
        <authorList>
            <person name="Alam M."/>
            <person name="Haque M.S."/>
            <person name="Islam M.S."/>
            <person name="Emdad E.M."/>
            <person name="Islam M.M."/>
            <person name="Ahmed B."/>
            <person name="Halim A."/>
            <person name="Hossen Q.M.M."/>
            <person name="Hossain M.Z."/>
            <person name="Ahmed R."/>
            <person name="Khan M.M."/>
            <person name="Islam R."/>
            <person name="Rashid M.M."/>
            <person name="Khan S.A."/>
            <person name="Rahman M.S."/>
            <person name="Alam M."/>
        </authorList>
    </citation>
    <scope>NUCLEOTIDE SEQUENCE [LARGE SCALE GENOMIC DNA]</scope>
    <source>
        <strain evidence="2">cv. CVL-1</strain>
        <tissue evidence="1">Whole seedling</tissue>
    </source>
</reference>
<organism evidence="1 2">
    <name type="scientific">Corchorus capsularis</name>
    <name type="common">Jute</name>
    <dbReference type="NCBI Taxonomy" id="210143"/>
    <lineage>
        <taxon>Eukaryota</taxon>
        <taxon>Viridiplantae</taxon>
        <taxon>Streptophyta</taxon>
        <taxon>Embryophyta</taxon>
        <taxon>Tracheophyta</taxon>
        <taxon>Spermatophyta</taxon>
        <taxon>Magnoliopsida</taxon>
        <taxon>eudicotyledons</taxon>
        <taxon>Gunneridae</taxon>
        <taxon>Pentapetalae</taxon>
        <taxon>rosids</taxon>
        <taxon>malvids</taxon>
        <taxon>Malvales</taxon>
        <taxon>Malvaceae</taxon>
        <taxon>Grewioideae</taxon>
        <taxon>Apeibeae</taxon>
        <taxon>Corchorus</taxon>
    </lineage>
</organism>
<name>A0A1R3JH10_COCAP</name>
<dbReference type="Gramene" id="OMO94124">
    <property type="protein sequence ID" value="OMO94124"/>
    <property type="gene ID" value="CCACVL1_06155"/>
</dbReference>
<evidence type="ECO:0000313" key="2">
    <source>
        <dbReference type="Proteomes" id="UP000188268"/>
    </source>
</evidence>
<comment type="caution">
    <text evidence="1">The sequence shown here is derived from an EMBL/GenBank/DDBJ whole genome shotgun (WGS) entry which is preliminary data.</text>
</comment>
<accession>A0A1R3JH10</accession>
<keyword evidence="2" id="KW-1185">Reference proteome</keyword>
<protein>
    <submittedName>
        <fullName evidence="1">Uncharacterized protein</fullName>
    </submittedName>
</protein>
<evidence type="ECO:0000313" key="1">
    <source>
        <dbReference type="EMBL" id="OMO94124.1"/>
    </source>
</evidence>